<organism evidence="2">
    <name type="scientific">uncultured Sphingomonas sp</name>
    <dbReference type="NCBI Taxonomy" id="158754"/>
    <lineage>
        <taxon>Bacteria</taxon>
        <taxon>Pseudomonadati</taxon>
        <taxon>Pseudomonadota</taxon>
        <taxon>Alphaproteobacteria</taxon>
        <taxon>Sphingomonadales</taxon>
        <taxon>Sphingomonadaceae</taxon>
        <taxon>Sphingomonas</taxon>
        <taxon>environmental samples</taxon>
    </lineage>
</organism>
<evidence type="ECO:0000313" key="2">
    <source>
        <dbReference type="EMBL" id="CAA9516211.1"/>
    </source>
</evidence>
<dbReference type="AlphaFoldDB" id="A0A6J4T8K4"/>
<feature type="non-terminal residue" evidence="2">
    <location>
        <position position="1"/>
    </location>
</feature>
<name>A0A6J4T8K4_9SPHN</name>
<dbReference type="EMBL" id="CADCVZ010000046">
    <property type="protein sequence ID" value="CAA9516211.1"/>
    <property type="molecule type" value="Genomic_DNA"/>
</dbReference>
<proteinExistence type="predicted"/>
<evidence type="ECO:0000256" key="1">
    <source>
        <dbReference type="SAM" id="MobiDB-lite"/>
    </source>
</evidence>
<protein>
    <submittedName>
        <fullName evidence="2">Cold shock protein of CSP family</fullName>
    </submittedName>
</protein>
<feature type="region of interest" description="Disordered" evidence="1">
    <location>
        <begin position="21"/>
        <end position="68"/>
    </location>
</feature>
<gene>
    <name evidence="2" type="ORF">AVDCRST_MAG09-1915</name>
</gene>
<accession>A0A6J4T8K4</accession>
<feature type="compositionally biased region" description="Basic residues" evidence="1">
    <location>
        <begin position="21"/>
        <end position="47"/>
    </location>
</feature>
<feature type="non-terminal residue" evidence="2">
    <location>
        <position position="68"/>
    </location>
</feature>
<sequence length="68" mass="8061">DHRNRKVLQCRQGLWLHPARGRHQRRFCAHQRGGSRRHAHARPRPARPVRAPGRSPRPRQRSEPAKRV</sequence>
<reference evidence="2" key="1">
    <citation type="submission" date="2020-02" db="EMBL/GenBank/DDBJ databases">
        <authorList>
            <person name="Meier V. D."/>
        </authorList>
    </citation>
    <scope>NUCLEOTIDE SEQUENCE</scope>
    <source>
        <strain evidence="2">AVDCRST_MAG09</strain>
    </source>
</reference>